<proteinExistence type="predicted"/>
<organism evidence="1 2">
    <name type="scientific">Absidia repens</name>
    <dbReference type="NCBI Taxonomy" id="90262"/>
    <lineage>
        <taxon>Eukaryota</taxon>
        <taxon>Fungi</taxon>
        <taxon>Fungi incertae sedis</taxon>
        <taxon>Mucoromycota</taxon>
        <taxon>Mucoromycotina</taxon>
        <taxon>Mucoromycetes</taxon>
        <taxon>Mucorales</taxon>
        <taxon>Cunninghamellaceae</taxon>
        <taxon>Absidia</taxon>
    </lineage>
</organism>
<name>A0A1X2HXW2_9FUNG</name>
<dbReference type="Proteomes" id="UP000193560">
    <property type="component" value="Unassembled WGS sequence"/>
</dbReference>
<gene>
    <name evidence="1" type="ORF">BCR42DRAFT_428839</name>
</gene>
<sequence length="60" mass="6983">MEHSINSDVLLIFFYPIYSHFLNGITNIYQVTFSSHINSKDRSIGKNRALFIYAWLTATL</sequence>
<evidence type="ECO:0000313" key="2">
    <source>
        <dbReference type="Proteomes" id="UP000193560"/>
    </source>
</evidence>
<accession>A0A1X2HXW2</accession>
<evidence type="ECO:0000313" key="1">
    <source>
        <dbReference type="EMBL" id="ORZ04935.1"/>
    </source>
</evidence>
<reference evidence="1 2" key="1">
    <citation type="submission" date="2016-07" db="EMBL/GenBank/DDBJ databases">
        <title>Pervasive Adenine N6-methylation of Active Genes in Fungi.</title>
        <authorList>
            <consortium name="DOE Joint Genome Institute"/>
            <person name="Mondo S.J."/>
            <person name="Dannebaum R.O."/>
            <person name="Kuo R.C."/>
            <person name="Labutti K."/>
            <person name="Haridas S."/>
            <person name="Kuo A."/>
            <person name="Salamov A."/>
            <person name="Ahrendt S.R."/>
            <person name="Lipzen A."/>
            <person name="Sullivan W."/>
            <person name="Andreopoulos W.B."/>
            <person name="Clum A."/>
            <person name="Lindquist E."/>
            <person name="Daum C."/>
            <person name="Ramamoorthy G.K."/>
            <person name="Gryganskyi A."/>
            <person name="Culley D."/>
            <person name="Magnuson J.K."/>
            <person name="James T.Y."/>
            <person name="O'Malley M.A."/>
            <person name="Stajich J.E."/>
            <person name="Spatafora J.W."/>
            <person name="Visel A."/>
            <person name="Grigoriev I.V."/>
        </authorList>
    </citation>
    <scope>NUCLEOTIDE SEQUENCE [LARGE SCALE GENOMIC DNA]</scope>
    <source>
        <strain evidence="1 2">NRRL 1336</strain>
    </source>
</reference>
<dbReference type="AlphaFoldDB" id="A0A1X2HXW2"/>
<comment type="caution">
    <text evidence="1">The sequence shown here is derived from an EMBL/GenBank/DDBJ whole genome shotgun (WGS) entry which is preliminary data.</text>
</comment>
<keyword evidence="2" id="KW-1185">Reference proteome</keyword>
<dbReference type="EMBL" id="MCGE01000047">
    <property type="protein sequence ID" value="ORZ04935.1"/>
    <property type="molecule type" value="Genomic_DNA"/>
</dbReference>
<protein>
    <submittedName>
        <fullName evidence="1">Uncharacterized protein</fullName>
    </submittedName>
</protein>